<evidence type="ECO:0000256" key="2">
    <source>
        <dbReference type="SAM" id="MobiDB-lite"/>
    </source>
</evidence>
<protein>
    <submittedName>
        <fullName evidence="6">LCP family protein required for cell wall assembly</fullName>
    </submittedName>
</protein>
<reference evidence="6" key="1">
    <citation type="submission" date="2023-07" db="EMBL/GenBank/DDBJ databases">
        <title>Sequencing the genomes of 1000 actinobacteria strains.</title>
        <authorList>
            <person name="Klenk H.-P."/>
        </authorList>
    </citation>
    <scope>NUCLEOTIDE SEQUENCE</scope>
    <source>
        <strain evidence="6">DSM 13988</strain>
    </source>
</reference>
<feature type="domain" description="Cell envelope-related transcriptional attenuator" evidence="4">
    <location>
        <begin position="113"/>
        <end position="270"/>
    </location>
</feature>
<dbReference type="RefSeq" id="WP_309848454.1">
    <property type="nucleotide sequence ID" value="NZ_BAAAIU010000004.1"/>
</dbReference>
<feature type="transmembrane region" description="Helical" evidence="3">
    <location>
        <begin position="40"/>
        <end position="61"/>
    </location>
</feature>
<dbReference type="InterPro" id="IPR027381">
    <property type="entry name" value="LytR/CpsA/Psr_C"/>
</dbReference>
<comment type="caution">
    <text evidence="6">The sequence shown here is derived from an EMBL/GenBank/DDBJ whole genome shotgun (WGS) entry which is preliminary data.</text>
</comment>
<comment type="similarity">
    <text evidence="1">Belongs to the LytR/CpsA/Psr (LCP) family.</text>
</comment>
<organism evidence="6 7">
    <name type="scientific">Falsarthrobacter nasiphocae</name>
    <dbReference type="NCBI Taxonomy" id="189863"/>
    <lineage>
        <taxon>Bacteria</taxon>
        <taxon>Bacillati</taxon>
        <taxon>Actinomycetota</taxon>
        <taxon>Actinomycetes</taxon>
        <taxon>Micrococcales</taxon>
        <taxon>Micrococcaceae</taxon>
        <taxon>Falsarthrobacter</taxon>
    </lineage>
</organism>
<name>A0AAE3YE57_9MICC</name>
<dbReference type="Pfam" id="PF13399">
    <property type="entry name" value="LytR_C"/>
    <property type="match status" value="1"/>
</dbReference>
<dbReference type="Pfam" id="PF03816">
    <property type="entry name" value="LytR_cpsA_psr"/>
    <property type="match status" value="1"/>
</dbReference>
<dbReference type="Gene3D" id="3.30.70.2390">
    <property type="match status" value="1"/>
</dbReference>
<gene>
    <name evidence="6" type="ORF">J2S35_000017</name>
</gene>
<evidence type="ECO:0000256" key="3">
    <source>
        <dbReference type="SAM" id="Phobius"/>
    </source>
</evidence>
<evidence type="ECO:0000313" key="7">
    <source>
        <dbReference type="Proteomes" id="UP001247307"/>
    </source>
</evidence>
<accession>A0AAE3YE57</accession>
<feature type="compositionally biased region" description="Pro residues" evidence="2">
    <location>
        <begin position="362"/>
        <end position="371"/>
    </location>
</feature>
<dbReference type="Gene3D" id="3.40.630.190">
    <property type="entry name" value="LCP protein"/>
    <property type="match status" value="1"/>
</dbReference>
<feature type="domain" description="LytR/CpsA/Psr regulator C-terminal" evidence="5">
    <location>
        <begin position="402"/>
        <end position="487"/>
    </location>
</feature>
<sequence length="521" mass="54937">MPSSLPQDSAEPRPVRGRWYRRSVVERDPAVVAKDRRRRLAMRVTSCVLVLALVVAGGFVAKLRGNVQTAPLTLGAGGTLDDGPLDILLLGTDTRSAENAKYGGSEFTTGEGHSDVMMLMHMSADRKRVTVVSFPRDTLVPLPACTDPHTGKTYPAQDLAMLNYALSYGGPGCTVAAINKLTGLNIDHFMMADFTAVKEISNVVGGVDVCLNSAVTDPMSGLKLPAGVSSVKGDSALAYLRTRHGFSDGGDIGRIRAQQAFMASLTRKIKSENTLTNLPRLYRIADAMTQNLTVDEGLSNIPTLIAVAKNMNDADLGDIAFVTLPTITYEPDPNRLAVDESKASRLFDVLRRDGDVTERPAAPAPSSPAPSPSATDTQKPSASRTPTPSPTATEPALQRAGIPVYVINALGDTGRPAEVVRILKKAGYTSAEDGGKGDTTVPATQILYTDGYEEVAKDLAAKLKVNNAQLVKTASVVSVQVLVGEDFAQGTTVSSAKDTVGGGLSGQTANQVTCQQGNPSE</sequence>
<keyword evidence="3" id="KW-0472">Membrane</keyword>
<proteinExistence type="inferred from homology"/>
<dbReference type="Proteomes" id="UP001247307">
    <property type="component" value="Unassembled WGS sequence"/>
</dbReference>
<keyword evidence="3" id="KW-0812">Transmembrane</keyword>
<dbReference type="InterPro" id="IPR050922">
    <property type="entry name" value="LytR/CpsA/Psr_CW_biosynth"/>
</dbReference>
<evidence type="ECO:0000313" key="6">
    <source>
        <dbReference type="EMBL" id="MDR6891077.1"/>
    </source>
</evidence>
<dbReference type="NCBIfam" id="TIGR00350">
    <property type="entry name" value="lytR_cpsA_psr"/>
    <property type="match status" value="1"/>
</dbReference>
<dbReference type="PANTHER" id="PTHR33392:SF6">
    <property type="entry name" value="POLYISOPRENYL-TEICHOIC ACID--PEPTIDOGLYCAN TEICHOIC ACID TRANSFERASE TAGU"/>
    <property type="match status" value="1"/>
</dbReference>
<dbReference type="AlphaFoldDB" id="A0AAE3YE57"/>
<evidence type="ECO:0000259" key="4">
    <source>
        <dbReference type="Pfam" id="PF03816"/>
    </source>
</evidence>
<keyword evidence="7" id="KW-1185">Reference proteome</keyword>
<dbReference type="EMBL" id="JAVDUI010000001">
    <property type="protein sequence ID" value="MDR6891077.1"/>
    <property type="molecule type" value="Genomic_DNA"/>
</dbReference>
<feature type="region of interest" description="Disordered" evidence="2">
    <location>
        <begin position="356"/>
        <end position="397"/>
    </location>
</feature>
<feature type="compositionally biased region" description="Low complexity" evidence="2">
    <location>
        <begin position="380"/>
        <end position="396"/>
    </location>
</feature>
<dbReference type="PANTHER" id="PTHR33392">
    <property type="entry name" value="POLYISOPRENYL-TEICHOIC ACID--PEPTIDOGLYCAN TEICHOIC ACID TRANSFERASE TAGU"/>
    <property type="match status" value="1"/>
</dbReference>
<keyword evidence="3" id="KW-1133">Transmembrane helix</keyword>
<dbReference type="InterPro" id="IPR004474">
    <property type="entry name" value="LytR_CpsA_psr"/>
</dbReference>
<feature type="region of interest" description="Disordered" evidence="2">
    <location>
        <begin position="494"/>
        <end position="521"/>
    </location>
</feature>
<evidence type="ECO:0000259" key="5">
    <source>
        <dbReference type="Pfam" id="PF13399"/>
    </source>
</evidence>
<evidence type="ECO:0000256" key="1">
    <source>
        <dbReference type="ARBA" id="ARBA00006068"/>
    </source>
</evidence>
<feature type="compositionally biased region" description="Polar residues" evidence="2">
    <location>
        <begin position="506"/>
        <end position="521"/>
    </location>
</feature>